<protein>
    <submittedName>
        <fullName evidence="1">Uncharacterized protein</fullName>
    </submittedName>
</protein>
<accession>A0ACC1S550</accession>
<reference evidence="1" key="1">
    <citation type="submission" date="2022-07" db="EMBL/GenBank/DDBJ databases">
        <title>Genome Sequence of Phlebia brevispora.</title>
        <authorList>
            <person name="Buettner E."/>
        </authorList>
    </citation>
    <scope>NUCLEOTIDE SEQUENCE</scope>
    <source>
        <strain evidence="1">MPL23</strain>
    </source>
</reference>
<evidence type="ECO:0000313" key="1">
    <source>
        <dbReference type="EMBL" id="KAJ3532296.1"/>
    </source>
</evidence>
<organism evidence="1 2">
    <name type="scientific">Phlebia brevispora</name>
    <dbReference type="NCBI Taxonomy" id="194682"/>
    <lineage>
        <taxon>Eukaryota</taxon>
        <taxon>Fungi</taxon>
        <taxon>Dikarya</taxon>
        <taxon>Basidiomycota</taxon>
        <taxon>Agaricomycotina</taxon>
        <taxon>Agaricomycetes</taxon>
        <taxon>Polyporales</taxon>
        <taxon>Meruliaceae</taxon>
        <taxon>Phlebia</taxon>
    </lineage>
</organism>
<evidence type="ECO:0000313" key="2">
    <source>
        <dbReference type="Proteomes" id="UP001148662"/>
    </source>
</evidence>
<dbReference type="EMBL" id="JANHOG010001741">
    <property type="protein sequence ID" value="KAJ3532296.1"/>
    <property type="molecule type" value="Genomic_DNA"/>
</dbReference>
<keyword evidence="2" id="KW-1185">Reference proteome</keyword>
<comment type="caution">
    <text evidence="1">The sequence shown here is derived from an EMBL/GenBank/DDBJ whole genome shotgun (WGS) entry which is preliminary data.</text>
</comment>
<proteinExistence type="predicted"/>
<sequence>MSMLSVIPRSSNSIDPYSDPAYIAALISAFREKYMLIAYALIAVTPSSPQVRNFFCFCSLIAPWCSDSMPILAFLSVWFMARNGNCGLISVVTWHYILQLCYNAPLRTFLCVLEFMPSIISGVFSALRVYALLQSGAVACSVSALVILLFLVTTANNAYNISTTSYYFVDDPVLGATCYAASSNSVHRLTTCPVILCSFALTDILSALAANALVSAVTLLKTYRQVQHALSLGIRADFSTTLLQYGTMSVYYVCRFHALGWSSTIDVDIWRTACSASFVLNGVQLVIEQRHRNVSLLSSAHLMPYLPHTQPSGTTVPMESIILIMQPIIISRFLIDLRGASVSSSDSAGATIGTAAGSVSMPVFEQRVVSPMGSTVRWGENENEDQEDLFQDGEERAADAELDGGGSLQS</sequence>
<gene>
    <name evidence="1" type="ORF">NM688_g7445</name>
</gene>
<name>A0ACC1S550_9APHY</name>
<dbReference type="Proteomes" id="UP001148662">
    <property type="component" value="Unassembled WGS sequence"/>
</dbReference>